<feature type="binding site" evidence="4">
    <location>
        <position position="169"/>
    </location>
    <ligand>
        <name>Zn(2+)</name>
        <dbReference type="ChEBI" id="CHEBI:29105"/>
    </ligand>
</feature>
<feature type="binding site" evidence="4">
    <location>
        <position position="92"/>
    </location>
    <ligand>
        <name>Zn(2+)</name>
        <dbReference type="ChEBI" id="CHEBI:29105"/>
    </ligand>
</feature>
<comment type="similarity">
    <text evidence="1">Belongs to the MOB1/phocein family.</text>
</comment>
<evidence type="ECO:0000256" key="4">
    <source>
        <dbReference type="PIRSR" id="PIRSR605301-1"/>
    </source>
</evidence>
<dbReference type="EnsemblMetazoa" id="GAUT015262-RA">
    <property type="protein sequence ID" value="GAUT015262-PA"/>
    <property type="gene ID" value="GAUT015262"/>
</dbReference>
<evidence type="ECO:0008006" key="7">
    <source>
        <dbReference type="Google" id="ProtNLM"/>
    </source>
</evidence>
<accession>A0A1A9UU23</accession>
<dbReference type="AlphaFoldDB" id="A0A1A9UU23"/>
<name>A0A1A9UU23_GLOAU</name>
<reference evidence="5" key="1">
    <citation type="submission" date="2020-05" db="UniProtKB">
        <authorList>
            <consortium name="EnsemblMetazoa"/>
        </authorList>
    </citation>
    <scope>IDENTIFICATION</scope>
    <source>
        <strain evidence="5">TTRI</strain>
    </source>
</reference>
<dbReference type="InterPro" id="IPR036703">
    <property type="entry name" value="MOB_kinase_act_sf"/>
</dbReference>
<evidence type="ECO:0000256" key="1">
    <source>
        <dbReference type="ARBA" id="ARBA00005621"/>
    </source>
</evidence>
<keyword evidence="6" id="KW-1185">Reference proteome</keyword>
<dbReference type="PANTHER" id="PTHR22599">
    <property type="entry name" value="MPS ONE BINDER KINASE ACTIVATOR-LIKE MOB"/>
    <property type="match status" value="1"/>
</dbReference>
<evidence type="ECO:0000256" key="3">
    <source>
        <dbReference type="ARBA" id="ARBA00022833"/>
    </source>
</evidence>
<dbReference type="VEuPathDB" id="VectorBase:GAUT015262"/>
<dbReference type="GO" id="GO:0046872">
    <property type="term" value="F:metal ion binding"/>
    <property type="evidence" value="ECO:0007669"/>
    <property type="project" value="UniProtKB-KW"/>
</dbReference>
<dbReference type="FunFam" id="1.20.140.30:FF:000002">
    <property type="entry name" value="MOB-like protein phocein isoform X1"/>
    <property type="match status" value="1"/>
</dbReference>
<dbReference type="Gene3D" id="1.20.140.30">
    <property type="entry name" value="MOB kinase activator"/>
    <property type="match status" value="1"/>
</dbReference>
<feature type="binding site" evidence="4">
    <location>
        <position position="174"/>
    </location>
    <ligand>
        <name>Zn(2+)</name>
        <dbReference type="ChEBI" id="CHEBI:29105"/>
    </ligand>
</feature>
<feature type="binding site" evidence="4">
    <location>
        <position position="97"/>
    </location>
    <ligand>
        <name>Zn(2+)</name>
        <dbReference type="ChEBI" id="CHEBI:29105"/>
    </ligand>
</feature>
<evidence type="ECO:0000313" key="5">
    <source>
        <dbReference type="EnsemblMetazoa" id="GAUT015262-PA"/>
    </source>
</evidence>
<dbReference type="Proteomes" id="UP000078200">
    <property type="component" value="Unassembled WGS sequence"/>
</dbReference>
<evidence type="ECO:0000313" key="6">
    <source>
        <dbReference type="Proteomes" id="UP000078200"/>
    </source>
</evidence>
<dbReference type="SUPFAM" id="SSF101152">
    <property type="entry name" value="Mob1/phocein"/>
    <property type="match status" value="1"/>
</dbReference>
<dbReference type="SMART" id="SM01388">
    <property type="entry name" value="Mob1_phocein"/>
    <property type="match status" value="1"/>
</dbReference>
<proteinExistence type="inferred from homology"/>
<organism evidence="5 6">
    <name type="scientific">Glossina austeni</name>
    <name type="common">Savannah tsetse fly</name>
    <dbReference type="NCBI Taxonomy" id="7395"/>
    <lineage>
        <taxon>Eukaryota</taxon>
        <taxon>Metazoa</taxon>
        <taxon>Ecdysozoa</taxon>
        <taxon>Arthropoda</taxon>
        <taxon>Hexapoda</taxon>
        <taxon>Insecta</taxon>
        <taxon>Pterygota</taxon>
        <taxon>Neoptera</taxon>
        <taxon>Endopterygota</taxon>
        <taxon>Diptera</taxon>
        <taxon>Brachycera</taxon>
        <taxon>Muscomorpha</taxon>
        <taxon>Hippoboscoidea</taxon>
        <taxon>Glossinidae</taxon>
        <taxon>Glossina</taxon>
    </lineage>
</organism>
<dbReference type="STRING" id="7395.A0A1A9UU23"/>
<dbReference type="InterPro" id="IPR005301">
    <property type="entry name" value="MOB_kinase_act_fam"/>
</dbReference>
<sequence>MKMADGTTIVRRNRPGTKAKDFCRWPDEPLEEMDSTLAVQQYIQQLIKRDPSNVELILTMPEAQDEGVWKYEHLRQFCMELNGLAVRLQKQCSPSTCTQMTATDQWIFLCAAHKTPKECPAIDYTRHTLDGAACLLNSNKYFPSRVSIKESSVTKLGSVCRRVYRIFSHAYFHHRRIFDEFEAETYLCHRFTHFVTKYNLMSKENLIVPINEEENNATPGESEA</sequence>
<protein>
    <recommendedName>
        <fullName evidence="7">MOB kinase activator-like 4</fullName>
    </recommendedName>
</protein>
<keyword evidence="2 4" id="KW-0479">Metal-binding</keyword>
<keyword evidence="3 4" id="KW-0862">Zinc</keyword>
<evidence type="ECO:0000256" key="2">
    <source>
        <dbReference type="ARBA" id="ARBA00022723"/>
    </source>
</evidence>
<dbReference type="Pfam" id="PF03637">
    <property type="entry name" value="Mob1_phocein"/>
    <property type="match status" value="1"/>
</dbReference>